<evidence type="ECO:0000259" key="1">
    <source>
        <dbReference type="Pfam" id="PF08241"/>
    </source>
</evidence>
<dbReference type="CDD" id="cd02440">
    <property type="entry name" value="AdoMet_MTases"/>
    <property type="match status" value="1"/>
</dbReference>
<dbReference type="InterPro" id="IPR029063">
    <property type="entry name" value="SAM-dependent_MTases_sf"/>
</dbReference>
<comment type="caution">
    <text evidence="2">The sequence shown here is derived from an EMBL/GenBank/DDBJ whole genome shotgun (WGS) entry which is preliminary data.</text>
</comment>
<name>A0A8S0XHV4_9GAMM</name>
<reference evidence="2 3" key="1">
    <citation type="submission" date="2020-02" db="EMBL/GenBank/DDBJ databases">
        <authorList>
            <person name="Hogendoorn C."/>
        </authorList>
    </citation>
    <scope>NUCLEOTIDE SEQUENCE [LARGE SCALE GENOMIC DNA]</scope>
    <source>
        <strain evidence="2">METHB21</strain>
    </source>
</reference>
<dbReference type="Gene3D" id="3.40.50.150">
    <property type="entry name" value="Vaccinia Virus protein VP39"/>
    <property type="match status" value="1"/>
</dbReference>
<dbReference type="AlphaFoldDB" id="A0A8S0XHV4"/>
<dbReference type="Pfam" id="PF08241">
    <property type="entry name" value="Methyltransf_11"/>
    <property type="match status" value="1"/>
</dbReference>
<dbReference type="RefSeq" id="WP_174626932.1">
    <property type="nucleotide sequence ID" value="NZ_CADCXN010000091.1"/>
</dbReference>
<accession>A0A8S0XHV4</accession>
<feature type="domain" description="Methyltransferase type 11" evidence="1">
    <location>
        <begin position="48"/>
        <end position="141"/>
    </location>
</feature>
<dbReference type="InterPro" id="IPR052356">
    <property type="entry name" value="Thiol_S-MT"/>
</dbReference>
<evidence type="ECO:0000313" key="2">
    <source>
        <dbReference type="EMBL" id="CAA9892133.1"/>
    </source>
</evidence>
<gene>
    <name evidence="2" type="ORF">METHB2_60025</name>
</gene>
<dbReference type="PANTHER" id="PTHR45036:SF1">
    <property type="entry name" value="METHYLTRANSFERASE LIKE 7A"/>
    <property type="match status" value="1"/>
</dbReference>
<dbReference type="GO" id="GO:0008757">
    <property type="term" value="F:S-adenosylmethionine-dependent methyltransferase activity"/>
    <property type="evidence" value="ECO:0007669"/>
    <property type="project" value="InterPro"/>
</dbReference>
<organism evidence="2 3">
    <name type="scientific">Candidatus Methylobacter favarea</name>
    <dbReference type="NCBI Taxonomy" id="2707345"/>
    <lineage>
        <taxon>Bacteria</taxon>
        <taxon>Pseudomonadati</taxon>
        <taxon>Pseudomonadota</taxon>
        <taxon>Gammaproteobacteria</taxon>
        <taxon>Methylococcales</taxon>
        <taxon>Methylococcaceae</taxon>
        <taxon>Methylobacter</taxon>
    </lineage>
</organism>
<proteinExistence type="predicted"/>
<dbReference type="InterPro" id="IPR013216">
    <property type="entry name" value="Methyltransf_11"/>
</dbReference>
<sequence>MKPDSARIQKRYDQIAPYFDAIEAVMEGLVFKSWRQKLWEKVEGYHILEVGVGTGKNFDYYPEDARITAIDFSKKMLQQAAHKRSRKNITVDLELMDIQSLCFASNSFDTVIGSFVFCSVPSPLKGLKELYRVCKPGGQLLLLEQVLSSRLALAAAMQLINPLVVAMAGTHINRTTVKHIQACAFDGVRIDERSGDMIKLIEARK</sequence>
<evidence type="ECO:0000313" key="3">
    <source>
        <dbReference type="Proteomes" id="UP000494216"/>
    </source>
</evidence>
<dbReference type="EMBL" id="CADCXN010000091">
    <property type="protein sequence ID" value="CAA9892133.1"/>
    <property type="molecule type" value="Genomic_DNA"/>
</dbReference>
<dbReference type="Proteomes" id="UP000494216">
    <property type="component" value="Unassembled WGS sequence"/>
</dbReference>
<dbReference type="PANTHER" id="PTHR45036">
    <property type="entry name" value="METHYLTRANSFERASE LIKE 7B"/>
    <property type="match status" value="1"/>
</dbReference>
<keyword evidence="3" id="KW-1185">Reference proteome</keyword>
<dbReference type="SUPFAM" id="SSF53335">
    <property type="entry name" value="S-adenosyl-L-methionine-dependent methyltransferases"/>
    <property type="match status" value="1"/>
</dbReference>
<protein>
    <submittedName>
        <fullName evidence="2">Phosphatidylethanolamine N-methyltransferase</fullName>
    </submittedName>
</protein>